<dbReference type="Pfam" id="PF05638">
    <property type="entry name" value="T6SS_HCP"/>
    <property type="match status" value="1"/>
</dbReference>
<dbReference type="PANTHER" id="PTHR36152:SF1">
    <property type="entry name" value="UBIQUITIN-LIKE DOMAIN-CONTAINING PROTEIN"/>
    <property type="match status" value="1"/>
</dbReference>
<dbReference type="InterPro" id="IPR036624">
    <property type="entry name" value="Hcp1-lik_sf"/>
</dbReference>
<organism evidence="1 2">
    <name type="scientific">Roseomonas fluvialis</name>
    <dbReference type="NCBI Taxonomy" id="1750527"/>
    <lineage>
        <taxon>Bacteria</taxon>
        <taxon>Pseudomonadati</taxon>
        <taxon>Pseudomonadota</taxon>
        <taxon>Alphaproteobacteria</taxon>
        <taxon>Acetobacterales</taxon>
        <taxon>Roseomonadaceae</taxon>
        <taxon>Roseomonas</taxon>
    </lineage>
</organism>
<dbReference type="PANTHER" id="PTHR36152">
    <property type="entry name" value="CYTOPLASMIC PROTEIN-RELATED"/>
    <property type="match status" value="1"/>
</dbReference>
<protein>
    <recommendedName>
        <fullName evidence="3">Type VI secretion system tube protein Hcp</fullName>
    </recommendedName>
</protein>
<accession>A0ABM7Y671</accession>
<proteinExistence type="predicted"/>
<dbReference type="InterPro" id="IPR053165">
    <property type="entry name" value="HSI-I_assembly_Hcp1"/>
</dbReference>
<evidence type="ECO:0008006" key="3">
    <source>
        <dbReference type="Google" id="ProtNLM"/>
    </source>
</evidence>
<dbReference type="RefSeq" id="WP_244407626.1">
    <property type="nucleotide sequence ID" value="NZ_AP025637.1"/>
</dbReference>
<reference evidence="1 2" key="1">
    <citation type="journal article" date="2016" name="Microbes Environ.">
        <title>Phylogenetically diverse aerobic anoxygenic phototrophic bacteria isolated from epilithic biofilms in Tama river, Japan.</title>
        <authorList>
            <person name="Hirose S."/>
            <person name="Matsuura K."/>
            <person name="Haruta S."/>
        </authorList>
    </citation>
    <scope>NUCLEOTIDE SEQUENCE [LARGE SCALE GENOMIC DNA]</scope>
    <source>
        <strain evidence="1 2">S08</strain>
    </source>
</reference>
<dbReference type="Gene3D" id="2.30.110.20">
    <property type="entry name" value="Hcp1-like"/>
    <property type="match status" value="1"/>
</dbReference>
<evidence type="ECO:0000313" key="1">
    <source>
        <dbReference type="EMBL" id="BDG73400.1"/>
    </source>
</evidence>
<gene>
    <name evidence="1" type="ORF">Rmf_33290</name>
</gene>
<dbReference type="InterPro" id="IPR008514">
    <property type="entry name" value="T6SS_Hcp"/>
</dbReference>
<sequence>MPIVMKFQGIDGESTVEGFEKYTLLSSFEYGVGRRISSARGTSTREGGDSNHSETIVRKKTDGTTVKYFEEACTGKLNKEVEIAFLRTGNGQSEEYLNFKMEGCGVSGLSFKSAGGQDARPEEVLHLNFDKITIKYNPIGDDFSGNPASYGWDLAKAKKL</sequence>
<dbReference type="SUPFAM" id="SSF141452">
    <property type="entry name" value="Hcp1-like"/>
    <property type="match status" value="1"/>
</dbReference>
<evidence type="ECO:0000313" key="2">
    <source>
        <dbReference type="Proteomes" id="UP000831327"/>
    </source>
</evidence>
<keyword evidence="2" id="KW-1185">Reference proteome</keyword>
<dbReference type="Proteomes" id="UP000831327">
    <property type="component" value="Chromosome"/>
</dbReference>
<dbReference type="EMBL" id="AP025637">
    <property type="protein sequence ID" value="BDG73400.1"/>
    <property type="molecule type" value="Genomic_DNA"/>
</dbReference>
<name>A0ABM7Y671_9PROT</name>